<comment type="caution">
    <text evidence="2">The sequence shown here is derived from an EMBL/GenBank/DDBJ whole genome shotgun (WGS) entry which is preliminary data.</text>
</comment>
<evidence type="ECO:0000313" key="3">
    <source>
        <dbReference type="Proteomes" id="UP000290288"/>
    </source>
</evidence>
<gene>
    <name evidence="2" type="ORF">EST38_g13251</name>
</gene>
<sequence>MKFISAVTVATTAVLLQTAGLVSALDMRFWPSPNCSGGFLQCGNLPAGVCCFLSTNPAASIRLTDVSNVADFSAWGTQNCQAPLAVRSSSGGCVNANFAFFSGNWRSRSRIGSAVESSSTEDCVEPDSFGFVDETGKEHVAKITEANKKAIYGALEEGDVTALKTEAAAAA</sequence>
<keyword evidence="3" id="KW-1185">Reference proteome</keyword>
<dbReference type="AlphaFoldDB" id="A0A4Q2D2P6"/>
<accession>A0A4Q2D2P6</accession>
<name>A0A4Q2D2P6_9AGAR</name>
<dbReference type="OrthoDB" id="2949332at2759"/>
<dbReference type="EMBL" id="SDEE01001184">
    <property type="protein sequence ID" value="RXW12604.1"/>
    <property type="molecule type" value="Genomic_DNA"/>
</dbReference>
<evidence type="ECO:0000256" key="1">
    <source>
        <dbReference type="SAM" id="SignalP"/>
    </source>
</evidence>
<reference evidence="2 3" key="1">
    <citation type="submission" date="2019-01" db="EMBL/GenBank/DDBJ databases">
        <title>Draft genome sequence of Psathyrella aberdarensis IHI B618.</title>
        <authorList>
            <person name="Buettner E."/>
            <person name="Kellner H."/>
        </authorList>
    </citation>
    <scope>NUCLEOTIDE SEQUENCE [LARGE SCALE GENOMIC DNA]</scope>
    <source>
        <strain evidence="2 3">IHI B618</strain>
    </source>
</reference>
<proteinExistence type="predicted"/>
<keyword evidence="1" id="KW-0732">Signal</keyword>
<evidence type="ECO:0000313" key="2">
    <source>
        <dbReference type="EMBL" id="RXW12604.1"/>
    </source>
</evidence>
<protein>
    <submittedName>
        <fullName evidence="2">Uncharacterized protein</fullName>
    </submittedName>
</protein>
<feature type="chain" id="PRO_5020302022" evidence="1">
    <location>
        <begin position="25"/>
        <end position="171"/>
    </location>
</feature>
<dbReference type="Proteomes" id="UP000290288">
    <property type="component" value="Unassembled WGS sequence"/>
</dbReference>
<organism evidence="2 3">
    <name type="scientific">Candolleomyces aberdarensis</name>
    <dbReference type="NCBI Taxonomy" id="2316362"/>
    <lineage>
        <taxon>Eukaryota</taxon>
        <taxon>Fungi</taxon>
        <taxon>Dikarya</taxon>
        <taxon>Basidiomycota</taxon>
        <taxon>Agaricomycotina</taxon>
        <taxon>Agaricomycetes</taxon>
        <taxon>Agaricomycetidae</taxon>
        <taxon>Agaricales</taxon>
        <taxon>Agaricineae</taxon>
        <taxon>Psathyrellaceae</taxon>
        <taxon>Candolleomyces</taxon>
    </lineage>
</organism>
<feature type="signal peptide" evidence="1">
    <location>
        <begin position="1"/>
        <end position="24"/>
    </location>
</feature>